<evidence type="ECO:0000256" key="1">
    <source>
        <dbReference type="ARBA" id="ARBA00022553"/>
    </source>
</evidence>
<dbReference type="SUPFAM" id="SSF49879">
    <property type="entry name" value="SMAD/FHA domain"/>
    <property type="match status" value="1"/>
</dbReference>
<evidence type="ECO:0000313" key="4">
    <source>
        <dbReference type="EMBL" id="PRY69615.1"/>
    </source>
</evidence>
<name>A0A2T0VHF8_9MICO</name>
<evidence type="ECO:0000313" key="5">
    <source>
        <dbReference type="Proteomes" id="UP000237983"/>
    </source>
</evidence>
<dbReference type="Proteomes" id="UP000237983">
    <property type="component" value="Unassembled WGS sequence"/>
</dbReference>
<organism evidence="4 5">
    <name type="scientific">Glaciihabitans tibetensis</name>
    <dbReference type="NCBI Taxonomy" id="1266600"/>
    <lineage>
        <taxon>Bacteria</taxon>
        <taxon>Bacillati</taxon>
        <taxon>Actinomycetota</taxon>
        <taxon>Actinomycetes</taxon>
        <taxon>Micrococcales</taxon>
        <taxon>Microbacteriaceae</taxon>
        <taxon>Glaciihabitans</taxon>
    </lineage>
</organism>
<dbReference type="PROSITE" id="PS50006">
    <property type="entry name" value="FHA_DOMAIN"/>
    <property type="match status" value="1"/>
</dbReference>
<gene>
    <name evidence="4" type="ORF">B0I08_102292</name>
</gene>
<dbReference type="InterPro" id="IPR008984">
    <property type="entry name" value="SMAD_FHA_dom_sf"/>
</dbReference>
<dbReference type="EMBL" id="PVTL01000002">
    <property type="protein sequence ID" value="PRY69615.1"/>
    <property type="molecule type" value="Genomic_DNA"/>
</dbReference>
<feature type="domain" description="FHA" evidence="3">
    <location>
        <begin position="92"/>
        <end position="149"/>
    </location>
</feature>
<protein>
    <submittedName>
        <fullName evidence="4">FHA domain-containing protein</fullName>
    </submittedName>
</protein>
<feature type="region of interest" description="Disordered" evidence="2">
    <location>
        <begin position="42"/>
        <end position="74"/>
    </location>
</feature>
<dbReference type="RefSeq" id="WP_219905614.1">
    <property type="nucleotide sequence ID" value="NZ_PVTL01000002.1"/>
</dbReference>
<keyword evidence="5" id="KW-1185">Reference proteome</keyword>
<dbReference type="InterPro" id="IPR000253">
    <property type="entry name" value="FHA_dom"/>
</dbReference>
<evidence type="ECO:0000259" key="3">
    <source>
        <dbReference type="PROSITE" id="PS50006"/>
    </source>
</evidence>
<accession>A0A2T0VHF8</accession>
<dbReference type="Pfam" id="PF00498">
    <property type="entry name" value="FHA"/>
    <property type="match status" value="1"/>
</dbReference>
<reference evidence="4 5" key="1">
    <citation type="submission" date="2018-03" db="EMBL/GenBank/DDBJ databases">
        <title>Genomic Encyclopedia of Type Strains, Phase III (KMG-III): the genomes of soil and plant-associated and newly described type strains.</title>
        <authorList>
            <person name="Whitman W."/>
        </authorList>
    </citation>
    <scope>NUCLEOTIDE SEQUENCE [LARGE SCALE GENOMIC DNA]</scope>
    <source>
        <strain evidence="4 5">CGMCC 1.12484</strain>
    </source>
</reference>
<sequence length="188" mass="19638">MHHDTSDDTIITGGSPGLPGGVVHEPDLDDTIIVGLPLASSAPESALRGPESAEGRQHGPPGIPTPPTATPGPALHYRLRINGTIVSLDKVAYIGRKPSAPRVMQGGVPRLIQVQSALREVSGTHIEIRQRGASVVITDLRSTNGSVINIPGRAPRKLCRGESVVVMAGTLVDIGDGNLVEILPMQRA</sequence>
<evidence type="ECO:0000256" key="2">
    <source>
        <dbReference type="SAM" id="MobiDB-lite"/>
    </source>
</evidence>
<comment type="caution">
    <text evidence="4">The sequence shown here is derived from an EMBL/GenBank/DDBJ whole genome shotgun (WGS) entry which is preliminary data.</text>
</comment>
<dbReference type="AlphaFoldDB" id="A0A2T0VHF8"/>
<proteinExistence type="predicted"/>
<dbReference type="Gene3D" id="2.60.200.20">
    <property type="match status" value="1"/>
</dbReference>
<keyword evidence="1" id="KW-0597">Phosphoprotein</keyword>
<feature type="region of interest" description="Disordered" evidence="2">
    <location>
        <begin position="1"/>
        <end position="26"/>
    </location>
</feature>
<feature type="compositionally biased region" description="Pro residues" evidence="2">
    <location>
        <begin position="61"/>
        <end position="70"/>
    </location>
</feature>